<dbReference type="GO" id="GO:0008270">
    <property type="term" value="F:zinc ion binding"/>
    <property type="evidence" value="ECO:0007669"/>
    <property type="project" value="UniProtKB-KW"/>
</dbReference>
<reference evidence="9" key="2">
    <citation type="submission" date="2024-04" db="EMBL/GenBank/DDBJ databases">
        <authorList>
            <person name="Chen Y."/>
            <person name="Shah S."/>
            <person name="Dougan E. K."/>
            <person name="Thang M."/>
            <person name="Chan C."/>
        </authorList>
    </citation>
    <scope>NUCLEOTIDE SEQUENCE [LARGE SCALE GENOMIC DNA]</scope>
</reference>
<dbReference type="Proteomes" id="UP001152797">
    <property type="component" value="Unassembled WGS sequence"/>
</dbReference>
<dbReference type="FunFam" id="2.10.230.10:FF:000001">
    <property type="entry name" value="DnaJ subfamily A member 2"/>
    <property type="match status" value="1"/>
</dbReference>
<evidence type="ECO:0000313" key="11">
    <source>
        <dbReference type="Proteomes" id="UP001152797"/>
    </source>
</evidence>
<evidence type="ECO:0000256" key="3">
    <source>
        <dbReference type="ARBA" id="ARBA00022771"/>
    </source>
</evidence>
<evidence type="ECO:0000256" key="4">
    <source>
        <dbReference type="ARBA" id="ARBA00022833"/>
    </source>
</evidence>
<dbReference type="InterPro" id="IPR036410">
    <property type="entry name" value="HSP_DnaJ_Cys-rich_dom_sf"/>
</dbReference>
<dbReference type="GO" id="GO:0042026">
    <property type="term" value="P:protein refolding"/>
    <property type="evidence" value="ECO:0007669"/>
    <property type="project" value="TreeGrafter"/>
</dbReference>
<dbReference type="PROSITE" id="PS00636">
    <property type="entry name" value="DNAJ_1"/>
    <property type="match status" value="1"/>
</dbReference>
<dbReference type="GO" id="GO:0009408">
    <property type="term" value="P:response to heat"/>
    <property type="evidence" value="ECO:0007669"/>
    <property type="project" value="InterPro"/>
</dbReference>
<feature type="domain" description="J" evidence="6">
    <location>
        <begin position="88"/>
        <end position="152"/>
    </location>
</feature>
<dbReference type="PRINTS" id="PR00625">
    <property type="entry name" value="JDOMAIN"/>
</dbReference>
<dbReference type="SUPFAM" id="SSF49493">
    <property type="entry name" value="HSP40/DnaJ peptide-binding domain"/>
    <property type="match status" value="2"/>
</dbReference>
<dbReference type="InterPro" id="IPR018253">
    <property type="entry name" value="DnaJ_domain_CS"/>
</dbReference>
<dbReference type="Gene3D" id="2.60.260.20">
    <property type="entry name" value="Urease metallochaperone UreE, N-terminal domain"/>
    <property type="match status" value="2"/>
</dbReference>
<protein>
    <submittedName>
        <fullName evidence="10">Molecular chaperone DnaJ</fullName>
    </submittedName>
</protein>
<name>A0A9P1GJT8_9DINO</name>
<evidence type="ECO:0000256" key="1">
    <source>
        <dbReference type="ARBA" id="ARBA00022723"/>
    </source>
</evidence>
<keyword evidence="1 5" id="KW-0479">Metal-binding</keyword>
<dbReference type="InterPro" id="IPR012724">
    <property type="entry name" value="DnaJ"/>
</dbReference>
<reference evidence="8" key="1">
    <citation type="submission" date="2022-10" db="EMBL/GenBank/DDBJ databases">
        <authorList>
            <person name="Chen Y."/>
            <person name="Dougan E. K."/>
            <person name="Chan C."/>
            <person name="Rhodes N."/>
            <person name="Thang M."/>
        </authorList>
    </citation>
    <scope>NUCLEOTIDE SEQUENCE</scope>
</reference>
<dbReference type="PROSITE" id="PS50076">
    <property type="entry name" value="DNAJ_2"/>
    <property type="match status" value="1"/>
</dbReference>
<dbReference type="Pfam" id="PF01556">
    <property type="entry name" value="DnaJ_C"/>
    <property type="match status" value="1"/>
</dbReference>
<organism evidence="8">
    <name type="scientific">Cladocopium goreaui</name>
    <dbReference type="NCBI Taxonomy" id="2562237"/>
    <lineage>
        <taxon>Eukaryota</taxon>
        <taxon>Sar</taxon>
        <taxon>Alveolata</taxon>
        <taxon>Dinophyceae</taxon>
        <taxon>Suessiales</taxon>
        <taxon>Symbiodiniaceae</taxon>
        <taxon>Cladocopium</taxon>
    </lineage>
</organism>
<evidence type="ECO:0000313" key="10">
    <source>
        <dbReference type="EMBL" id="CAL4803927.1"/>
    </source>
</evidence>
<evidence type="ECO:0000259" key="6">
    <source>
        <dbReference type="PROSITE" id="PS50076"/>
    </source>
</evidence>
<keyword evidence="4 5" id="KW-0862">Zinc</keyword>
<dbReference type="SMART" id="SM00271">
    <property type="entry name" value="DnaJ"/>
    <property type="match status" value="1"/>
</dbReference>
<dbReference type="AlphaFoldDB" id="A0A9P1GJT8"/>
<dbReference type="Gene3D" id="1.10.287.110">
    <property type="entry name" value="DnaJ domain"/>
    <property type="match status" value="1"/>
</dbReference>
<evidence type="ECO:0000256" key="2">
    <source>
        <dbReference type="ARBA" id="ARBA00022737"/>
    </source>
</evidence>
<dbReference type="Pfam" id="PF00226">
    <property type="entry name" value="DnaJ"/>
    <property type="match status" value="1"/>
</dbReference>
<dbReference type="Pfam" id="PF00684">
    <property type="entry name" value="DnaJ_CXXCXGXG"/>
    <property type="match status" value="1"/>
</dbReference>
<comment type="caution">
    <text evidence="8">The sequence shown here is derived from an EMBL/GenBank/DDBJ whole genome shotgun (WGS) entry which is preliminary data.</text>
</comment>
<evidence type="ECO:0000313" key="9">
    <source>
        <dbReference type="EMBL" id="CAL1169990.1"/>
    </source>
</evidence>
<dbReference type="GO" id="GO:0051082">
    <property type="term" value="F:unfolded protein binding"/>
    <property type="evidence" value="ECO:0007669"/>
    <property type="project" value="InterPro"/>
</dbReference>
<dbReference type="EMBL" id="CAMXCT020006593">
    <property type="protein sequence ID" value="CAL1169990.1"/>
    <property type="molecule type" value="Genomic_DNA"/>
</dbReference>
<evidence type="ECO:0000256" key="5">
    <source>
        <dbReference type="PROSITE-ProRule" id="PRU00546"/>
    </source>
</evidence>
<dbReference type="GO" id="GO:0031072">
    <property type="term" value="F:heat shock protein binding"/>
    <property type="evidence" value="ECO:0007669"/>
    <property type="project" value="InterPro"/>
</dbReference>
<evidence type="ECO:0000313" key="8">
    <source>
        <dbReference type="EMBL" id="CAI4016615.1"/>
    </source>
</evidence>
<dbReference type="InterPro" id="IPR002939">
    <property type="entry name" value="DnaJ_C"/>
</dbReference>
<sequence length="447" mass="47684">MATTFVTPILDLGAPASSRTRPLPETNSFGRRPLGPLGPLGVLGVLGPLGLVAGAAGAAGVGCVGVASRVPRRRRTTWTCRFAQRLADYYEILKVSRNANEREIKASFRKLARQYHPDVNKEPGALEKFQEIAKAYEILADASKREQYNQFGEGAVSNSAGPDLSSMDLKDILGDVFNSFFNGSPGGPGGVRARTQTAKKQGAKKGADLECKIEVPFDVACFGGSHSIQVQREETCKSCGGRGITSDASKHKRCSKCNGTGATQQVMQTPLGVMQTQLVCPKCRGSGVDPTACCRSCGGKGTQRRAQEISVNIPAGCNMGSKMRIKGEGDKGVRGGPPGDLYITLKISSSRDFVRDGIDVYNEKAISVFDAMLGTSVRVTTVDGFADIEVPAGTQPGTTLRLRGRGVPKLNENGVRGDHYVTLRVEVPYTLNDAQRKLVAKLKQACE</sequence>
<dbReference type="FunFam" id="2.60.260.20:FF:000005">
    <property type="entry name" value="Chaperone protein dnaJ 1, mitochondrial"/>
    <property type="match status" value="1"/>
</dbReference>
<dbReference type="InterPro" id="IPR001305">
    <property type="entry name" value="HSP_DnaJ_Cys-rich_dom"/>
</dbReference>
<keyword evidence="2" id="KW-0677">Repeat</keyword>
<gene>
    <name evidence="8" type="ORF">C1SCF055_LOCUS41341</name>
</gene>
<dbReference type="SUPFAM" id="SSF46565">
    <property type="entry name" value="Chaperone J-domain"/>
    <property type="match status" value="1"/>
</dbReference>
<dbReference type="GO" id="GO:0005737">
    <property type="term" value="C:cytoplasm"/>
    <property type="evidence" value="ECO:0007669"/>
    <property type="project" value="TreeGrafter"/>
</dbReference>
<accession>A0A9P1GJT8</accession>
<evidence type="ECO:0000259" key="7">
    <source>
        <dbReference type="PROSITE" id="PS51188"/>
    </source>
</evidence>
<dbReference type="OrthoDB" id="10256793at2759"/>
<keyword evidence="11" id="KW-1185">Reference proteome</keyword>
<keyword evidence="3 5" id="KW-0863">Zinc-finger</keyword>
<dbReference type="PANTHER" id="PTHR43096:SF10">
    <property type="entry name" value="CHAPERONE PROTEIN DNAJ A6, CHLOROPLASTIC"/>
    <property type="match status" value="1"/>
</dbReference>
<dbReference type="GO" id="GO:0005524">
    <property type="term" value="F:ATP binding"/>
    <property type="evidence" value="ECO:0007669"/>
    <property type="project" value="InterPro"/>
</dbReference>
<dbReference type="SUPFAM" id="SSF57938">
    <property type="entry name" value="DnaJ/Hsp40 cysteine-rich domain"/>
    <property type="match status" value="1"/>
</dbReference>
<dbReference type="EMBL" id="CAMXCT010006593">
    <property type="protein sequence ID" value="CAI4016615.1"/>
    <property type="molecule type" value="Genomic_DNA"/>
</dbReference>
<feature type="domain" description="CR-type" evidence="7">
    <location>
        <begin position="223"/>
        <end position="306"/>
    </location>
</feature>
<dbReference type="CDD" id="cd06257">
    <property type="entry name" value="DnaJ"/>
    <property type="match status" value="1"/>
</dbReference>
<dbReference type="CDD" id="cd10747">
    <property type="entry name" value="DnaJ_C"/>
    <property type="match status" value="1"/>
</dbReference>
<feature type="zinc finger region" description="CR-type" evidence="5">
    <location>
        <begin position="223"/>
        <end position="306"/>
    </location>
</feature>
<dbReference type="InterPro" id="IPR008971">
    <property type="entry name" value="HSP40/DnaJ_pept-bd"/>
</dbReference>
<dbReference type="PROSITE" id="PS51188">
    <property type="entry name" value="ZF_CR"/>
    <property type="match status" value="1"/>
</dbReference>
<dbReference type="CDD" id="cd10719">
    <property type="entry name" value="DnaJ_zf"/>
    <property type="match status" value="1"/>
</dbReference>
<dbReference type="InterPro" id="IPR036869">
    <property type="entry name" value="J_dom_sf"/>
</dbReference>
<proteinExistence type="inferred from homology"/>
<dbReference type="EMBL" id="CAMXCT030006593">
    <property type="protein sequence ID" value="CAL4803927.1"/>
    <property type="molecule type" value="Genomic_DNA"/>
</dbReference>
<dbReference type="HAMAP" id="MF_01152">
    <property type="entry name" value="DnaJ"/>
    <property type="match status" value="1"/>
</dbReference>
<dbReference type="InterPro" id="IPR001623">
    <property type="entry name" value="DnaJ_domain"/>
</dbReference>
<dbReference type="PANTHER" id="PTHR43096">
    <property type="entry name" value="DNAJ HOMOLOG 1, MITOCHONDRIAL-RELATED"/>
    <property type="match status" value="1"/>
</dbReference>
<dbReference type="Gene3D" id="2.10.230.10">
    <property type="entry name" value="Heat shock protein DnaJ, cysteine-rich domain"/>
    <property type="match status" value="1"/>
</dbReference>